<dbReference type="EMBL" id="CM009300">
    <property type="protein sequence ID" value="KAI9385747.1"/>
    <property type="molecule type" value="Genomic_DNA"/>
</dbReference>
<gene>
    <name evidence="1" type="ORF">POPTR_011G108200v4</name>
</gene>
<evidence type="ECO:0000313" key="2">
    <source>
        <dbReference type="Proteomes" id="UP000006729"/>
    </source>
</evidence>
<accession>A0ACC0S972</accession>
<sequence>MVAAAKGSVGPFFPKPLQVTKTKRLNHPYVSRVSCKATDDTQNLATRRDVLIGLGGLYSATNLIDRTAYAKPITPPDLTKCELVDLPNPENPTNCCSPLPKKIIDFRLPSPSSPLRTRRAAHLVDEDYVAKYAEAISLMKSLPEDDPRNFYQQANVHCALPGPPAPPPPPCACCNGAYEQVGFPKLKIDVHSGWLFFPWHSYHLYFYERILGKLINDPTFALPFWNWDSPSGMQMPYIFTDPKSPLYDQFRDQNHQPPTLLDLDYGAGDHNPTNANQLYSTKPTLFFGKPYRAGEDSSPGAGTIETTPHNNIHRWTGDPTQENTEDMGNFYSAARDPIFFCHHSNVDRMWTIWKTIPGGTRRDISDRDWLNSEFIFYNENAELVRCKVRDCLDNRRLRYTYQNVEIPWLKSKPIPRRLGKKAAETKTALTPITAFPLVLDKTIVTVVSRPKKSRSRKEKEEEDEVLVIEGIEYDNGKFEKFDVFINDDVEMPSKPENTEFAGSFVNVSHKHAKKSKTRLILGITELGGRDEATSENGVENVLTRHHAPARWLATRGTRHTHLLRKDGLTRPEY</sequence>
<protein>
    <submittedName>
        <fullName evidence="1">Uncharacterized protein</fullName>
    </submittedName>
</protein>
<name>A0ACC0S972_POPTR</name>
<dbReference type="Proteomes" id="UP000006729">
    <property type="component" value="Chromosome 11"/>
</dbReference>
<evidence type="ECO:0000313" key="1">
    <source>
        <dbReference type="EMBL" id="KAI9385747.1"/>
    </source>
</evidence>
<reference evidence="1 2" key="1">
    <citation type="journal article" date="2006" name="Science">
        <title>The genome of black cottonwood, Populus trichocarpa (Torr. &amp; Gray).</title>
        <authorList>
            <person name="Tuskan G.A."/>
            <person name="Difazio S."/>
            <person name="Jansson S."/>
            <person name="Bohlmann J."/>
            <person name="Grigoriev I."/>
            <person name="Hellsten U."/>
            <person name="Putnam N."/>
            <person name="Ralph S."/>
            <person name="Rombauts S."/>
            <person name="Salamov A."/>
            <person name="Schein J."/>
            <person name="Sterck L."/>
            <person name="Aerts A."/>
            <person name="Bhalerao R.R."/>
            <person name="Bhalerao R.P."/>
            <person name="Blaudez D."/>
            <person name="Boerjan W."/>
            <person name="Brun A."/>
            <person name="Brunner A."/>
            <person name="Busov V."/>
            <person name="Campbell M."/>
            <person name="Carlson J."/>
            <person name="Chalot M."/>
            <person name="Chapman J."/>
            <person name="Chen G.L."/>
            <person name="Cooper D."/>
            <person name="Coutinho P.M."/>
            <person name="Couturier J."/>
            <person name="Covert S."/>
            <person name="Cronk Q."/>
            <person name="Cunningham R."/>
            <person name="Davis J."/>
            <person name="Degroeve S."/>
            <person name="Dejardin A."/>
            <person name="Depamphilis C."/>
            <person name="Detter J."/>
            <person name="Dirks B."/>
            <person name="Dubchak I."/>
            <person name="Duplessis S."/>
            <person name="Ehlting J."/>
            <person name="Ellis B."/>
            <person name="Gendler K."/>
            <person name="Goodstein D."/>
            <person name="Gribskov M."/>
            <person name="Grimwood J."/>
            <person name="Groover A."/>
            <person name="Gunter L."/>
            <person name="Hamberger B."/>
            <person name="Heinze B."/>
            <person name="Helariutta Y."/>
            <person name="Henrissat B."/>
            <person name="Holligan D."/>
            <person name="Holt R."/>
            <person name="Huang W."/>
            <person name="Islam-Faridi N."/>
            <person name="Jones S."/>
            <person name="Jones-Rhoades M."/>
            <person name="Jorgensen R."/>
            <person name="Joshi C."/>
            <person name="Kangasjarvi J."/>
            <person name="Karlsson J."/>
            <person name="Kelleher C."/>
            <person name="Kirkpatrick R."/>
            <person name="Kirst M."/>
            <person name="Kohler A."/>
            <person name="Kalluri U."/>
            <person name="Larimer F."/>
            <person name="Leebens-Mack J."/>
            <person name="Leple J.C."/>
            <person name="Locascio P."/>
            <person name="Lou Y."/>
            <person name="Lucas S."/>
            <person name="Martin F."/>
            <person name="Montanini B."/>
            <person name="Napoli C."/>
            <person name="Nelson D.R."/>
            <person name="Nelson C."/>
            <person name="Nieminen K."/>
            <person name="Nilsson O."/>
            <person name="Pereda V."/>
            <person name="Peter G."/>
            <person name="Philippe R."/>
            <person name="Pilate G."/>
            <person name="Poliakov A."/>
            <person name="Razumovskaya J."/>
            <person name="Richardson P."/>
            <person name="Rinaldi C."/>
            <person name="Ritland K."/>
            <person name="Rouze P."/>
            <person name="Ryaboy D."/>
            <person name="Schmutz J."/>
            <person name="Schrader J."/>
            <person name="Segerman B."/>
            <person name="Shin H."/>
            <person name="Siddiqui A."/>
            <person name="Sterky F."/>
            <person name="Terry A."/>
            <person name="Tsai C.J."/>
            <person name="Uberbacher E."/>
            <person name="Unneberg P."/>
            <person name="Vahala J."/>
            <person name="Wall K."/>
            <person name="Wessler S."/>
            <person name="Yang G."/>
            <person name="Yin T."/>
            <person name="Douglas C."/>
            <person name="Marra M."/>
            <person name="Sandberg G."/>
            <person name="Van de Peer Y."/>
            <person name="Rokhsar D."/>
        </authorList>
    </citation>
    <scope>NUCLEOTIDE SEQUENCE [LARGE SCALE GENOMIC DNA]</scope>
    <source>
        <strain evidence="2">cv. Nisqually</strain>
    </source>
</reference>
<keyword evidence="2" id="KW-1185">Reference proteome</keyword>
<organism evidence="1 2">
    <name type="scientific">Populus trichocarpa</name>
    <name type="common">Western balsam poplar</name>
    <name type="synonym">Populus balsamifera subsp. trichocarpa</name>
    <dbReference type="NCBI Taxonomy" id="3694"/>
    <lineage>
        <taxon>Eukaryota</taxon>
        <taxon>Viridiplantae</taxon>
        <taxon>Streptophyta</taxon>
        <taxon>Embryophyta</taxon>
        <taxon>Tracheophyta</taxon>
        <taxon>Spermatophyta</taxon>
        <taxon>Magnoliopsida</taxon>
        <taxon>eudicotyledons</taxon>
        <taxon>Gunneridae</taxon>
        <taxon>Pentapetalae</taxon>
        <taxon>rosids</taxon>
        <taxon>fabids</taxon>
        <taxon>Malpighiales</taxon>
        <taxon>Salicaceae</taxon>
        <taxon>Saliceae</taxon>
        <taxon>Populus</taxon>
    </lineage>
</organism>
<comment type="caution">
    <text evidence="1">The sequence shown here is derived from an EMBL/GenBank/DDBJ whole genome shotgun (WGS) entry which is preliminary data.</text>
</comment>
<proteinExistence type="predicted"/>